<dbReference type="Proteomes" id="UP000030758">
    <property type="component" value="Unassembled WGS sequence"/>
</dbReference>
<dbReference type="PROSITE" id="PS50994">
    <property type="entry name" value="INTEGRASE"/>
    <property type="match status" value="1"/>
</dbReference>
<evidence type="ECO:0000313" key="2">
    <source>
        <dbReference type="EMBL" id="KFD62490.1"/>
    </source>
</evidence>
<organism evidence="2">
    <name type="scientific">Trichuris suis</name>
    <name type="common">pig whipworm</name>
    <dbReference type="NCBI Taxonomy" id="68888"/>
    <lineage>
        <taxon>Eukaryota</taxon>
        <taxon>Metazoa</taxon>
        <taxon>Ecdysozoa</taxon>
        <taxon>Nematoda</taxon>
        <taxon>Enoplea</taxon>
        <taxon>Dorylaimia</taxon>
        <taxon>Trichinellida</taxon>
        <taxon>Trichuridae</taxon>
        <taxon>Trichuris</taxon>
    </lineage>
</organism>
<dbReference type="Gene3D" id="3.30.420.10">
    <property type="entry name" value="Ribonuclease H-like superfamily/Ribonuclease H"/>
    <property type="match status" value="1"/>
</dbReference>
<dbReference type="SUPFAM" id="SSF53098">
    <property type="entry name" value="Ribonuclease H-like"/>
    <property type="match status" value="1"/>
</dbReference>
<dbReference type="EMBL" id="KL367594">
    <property type="protein sequence ID" value="KFD62490.1"/>
    <property type="molecule type" value="Genomic_DNA"/>
</dbReference>
<dbReference type="InterPro" id="IPR001584">
    <property type="entry name" value="Integrase_cat-core"/>
</dbReference>
<evidence type="ECO:0000259" key="1">
    <source>
        <dbReference type="PROSITE" id="PS50994"/>
    </source>
</evidence>
<sequence>MAIAYSENILDEWLSPSAPLLPRVPELETVFYERGAPEELLTDNDTAFRSKAFAQLAARWNVRMQFRCAHVPSGNGIQ</sequence>
<dbReference type="GO" id="GO:0003676">
    <property type="term" value="F:nucleic acid binding"/>
    <property type="evidence" value="ECO:0007669"/>
    <property type="project" value="InterPro"/>
</dbReference>
<name>A0A085MZ44_9BILA</name>
<gene>
    <name evidence="2" type="ORF">M514_25340</name>
</gene>
<reference evidence="2" key="1">
    <citation type="journal article" date="2014" name="Nat. Genet.">
        <title>Genome and transcriptome of the porcine whipworm Trichuris suis.</title>
        <authorList>
            <person name="Jex A.R."/>
            <person name="Nejsum P."/>
            <person name="Schwarz E.M."/>
            <person name="Hu L."/>
            <person name="Young N.D."/>
            <person name="Hall R.S."/>
            <person name="Korhonen P.K."/>
            <person name="Liao S."/>
            <person name="Thamsborg S."/>
            <person name="Xia J."/>
            <person name="Xu P."/>
            <person name="Wang S."/>
            <person name="Scheerlinck J.P."/>
            <person name="Hofmann A."/>
            <person name="Sternberg P.W."/>
            <person name="Wang J."/>
            <person name="Gasser R.B."/>
        </authorList>
    </citation>
    <scope>NUCLEOTIDE SEQUENCE [LARGE SCALE GENOMIC DNA]</scope>
    <source>
        <strain evidence="2">DCEP-RM93F</strain>
    </source>
</reference>
<dbReference type="GO" id="GO:0015074">
    <property type="term" value="P:DNA integration"/>
    <property type="evidence" value="ECO:0007669"/>
    <property type="project" value="InterPro"/>
</dbReference>
<dbReference type="InterPro" id="IPR012337">
    <property type="entry name" value="RNaseH-like_sf"/>
</dbReference>
<dbReference type="InterPro" id="IPR036397">
    <property type="entry name" value="RNaseH_sf"/>
</dbReference>
<accession>A0A085MZ44</accession>
<feature type="domain" description="Integrase catalytic" evidence="1">
    <location>
        <begin position="1"/>
        <end position="78"/>
    </location>
</feature>
<proteinExistence type="predicted"/>
<dbReference type="AlphaFoldDB" id="A0A085MZ44"/>
<protein>
    <recommendedName>
        <fullName evidence="1">Integrase catalytic domain-containing protein</fullName>
    </recommendedName>
</protein>